<organism evidence="3 4">
    <name type="scientific">Tunturiibacter gelidiferens</name>
    <dbReference type="NCBI Taxonomy" id="3069689"/>
    <lineage>
        <taxon>Bacteria</taxon>
        <taxon>Pseudomonadati</taxon>
        <taxon>Acidobacteriota</taxon>
        <taxon>Terriglobia</taxon>
        <taxon>Terriglobales</taxon>
        <taxon>Acidobacteriaceae</taxon>
        <taxon>Tunturiibacter</taxon>
    </lineage>
</organism>
<evidence type="ECO:0000313" key="3">
    <source>
        <dbReference type="EMBL" id="MBB5329750.1"/>
    </source>
</evidence>
<gene>
    <name evidence="3" type="ORF">HDF14_003372</name>
</gene>
<dbReference type="AlphaFoldDB" id="A0A9X0QG52"/>
<sequence length="941" mass="99042">MKHRLKCLLSLKIALTLGFCTFMSGCGSGYDKGFPSSIWAIGSTVRVSLTLQLGTETGVTGSPLTYWVNGVKGGNAQLGTVDSKGLYTAPAVVPTPDNSVTITSLANAFPEDTPGMVKISVLNPIPIINSVTPSTFSEGTSTITISGSQFIYGAQIFWNGVAVPTTFVSNTELAASISASNPGTYSLLVNNPDPGSANSAVVSEVVGRGKVVLALQTNSGTTVRVTNSVKIGLTVTGTNNPGVTWTVNGTTGGNAQIGTIVANAGGSVTYTAPAVVPTPNNVVQLTAVSVDDPTVSISQNISVYNPIPILNSATPMAFDVGPSTVVVSGSNFINGAQVLMNDAPVPTTFNNGGQLTATVSPSDPGDLDLQVLNPSPGPATSTDLIAQVNGTPPVPLVSPEDASRFLAQATFGATDGDIHHLSKVGYSAWMNEQFNIPATLHEPVVEQALVLNNPPCKVGDVKCNATLFVQNDGDDAYLEGSFWQQAIAGSDQLRQRVKYALTEQMVVSSQDFALAEMPRGMANYYDVLGADAFGNFRQLLEDVTLNPMMGQYLSVMGNDKGDATRDPDENYAREVMQLFTIGLYQLNPDGTQKLGSTEQPIPTYSNLDVMGLAKVFTGFSWNIPGDQSNTAWSNCCAYVGTGFGEDILPMQSFANHHSTEEKDFLGVTIPTQSNPDPVGDLKIALDTLFNHPNLPPFVCKRLIQHLVTSNPSPAYVGRVSAVFQDNGAGVRGDMKAVLTAILLDDEARNAAAASSNPQYGEVREALIRYVEWARAFTAQSRNGAYYLGSTEDPIYGLGEMSLRSPSVFNWFAPGYVPPGTSIAKAGLLAPEMGMTDVSTVVGYLNYMQSAIGAGATTGPDVFSNYATEIGLAGTPDLLLDRINLLLMAGEMDGTLRSQILSAVNSIAIPTGDQDAINAALANRVKMAILLTMASPSFSAQF</sequence>
<comment type="caution">
    <text evidence="3">The sequence shown here is derived from an EMBL/GenBank/DDBJ whole genome shotgun (WGS) entry which is preliminary data.</text>
</comment>
<dbReference type="InterPro" id="IPR013783">
    <property type="entry name" value="Ig-like_fold"/>
</dbReference>
<dbReference type="RefSeq" id="WP_221304717.1">
    <property type="nucleotide sequence ID" value="NZ_JACHEB010000007.1"/>
</dbReference>
<dbReference type="SUPFAM" id="SSF81296">
    <property type="entry name" value="E set domains"/>
    <property type="match status" value="2"/>
</dbReference>
<dbReference type="Proteomes" id="UP000535182">
    <property type="component" value="Unassembled WGS sequence"/>
</dbReference>
<feature type="domain" description="IPT/TIG" evidence="2">
    <location>
        <begin position="308"/>
        <end position="377"/>
    </location>
</feature>
<feature type="signal peptide" evidence="1">
    <location>
        <begin position="1"/>
        <end position="24"/>
    </location>
</feature>
<reference evidence="3 4" key="1">
    <citation type="submission" date="2020-08" db="EMBL/GenBank/DDBJ databases">
        <title>Genomic Encyclopedia of Type Strains, Phase IV (KMG-V): Genome sequencing to study the core and pangenomes of soil and plant-associated prokaryotes.</title>
        <authorList>
            <person name="Whitman W."/>
        </authorList>
    </citation>
    <scope>NUCLEOTIDE SEQUENCE [LARGE SCALE GENOMIC DNA]</scope>
    <source>
        <strain evidence="3 4">X5P2</strain>
    </source>
</reference>
<dbReference type="EMBL" id="JACHEB010000007">
    <property type="protein sequence ID" value="MBB5329750.1"/>
    <property type="molecule type" value="Genomic_DNA"/>
</dbReference>
<dbReference type="PROSITE" id="PS51257">
    <property type="entry name" value="PROKAR_LIPOPROTEIN"/>
    <property type="match status" value="1"/>
</dbReference>
<dbReference type="Pfam" id="PF01833">
    <property type="entry name" value="TIG"/>
    <property type="match status" value="2"/>
</dbReference>
<evidence type="ECO:0000259" key="2">
    <source>
        <dbReference type="Pfam" id="PF01833"/>
    </source>
</evidence>
<protein>
    <submittedName>
        <fullName evidence="3">Uncharacterized protein (DUF1800 family)</fullName>
    </submittedName>
</protein>
<dbReference type="Gene3D" id="2.60.40.10">
    <property type="entry name" value="Immunoglobulins"/>
    <property type="match status" value="2"/>
</dbReference>
<dbReference type="PANTHER" id="PTHR43737">
    <property type="entry name" value="BLL7424 PROTEIN"/>
    <property type="match status" value="1"/>
</dbReference>
<evidence type="ECO:0000313" key="4">
    <source>
        <dbReference type="Proteomes" id="UP000535182"/>
    </source>
</evidence>
<dbReference type="InterPro" id="IPR014756">
    <property type="entry name" value="Ig_E-set"/>
</dbReference>
<accession>A0A9X0QG52</accession>
<keyword evidence="4" id="KW-1185">Reference proteome</keyword>
<dbReference type="InterPro" id="IPR002909">
    <property type="entry name" value="IPT_dom"/>
</dbReference>
<dbReference type="Pfam" id="PF08811">
    <property type="entry name" value="DUF1800"/>
    <property type="match status" value="1"/>
</dbReference>
<feature type="domain" description="IPT/TIG" evidence="2">
    <location>
        <begin position="126"/>
        <end position="195"/>
    </location>
</feature>
<name>A0A9X0QG52_9BACT</name>
<evidence type="ECO:0000256" key="1">
    <source>
        <dbReference type="SAM" id="SignalP"/>
    </source>
</evidence>
<feature type="chain" id="PRO_5040729251" evidence="1">
    <location>
        <begin position="25"/>
        <end position="941"/>
    </location>
</feature>
<keyword evidence="1" id="KW-0732">Signal</keyword>
<proteinExistence type="predicted"/>
<dbReference type="InterPro" id="IPR014917">
    <property type="entry name" value="DUF1800"/>
</dbReference>
<dbReference type="PANTHER" id="PTHR43737:SF1">
    <property type="entry name" value="DUF1501 DOMAIN-CONTAINING PROTEIN"/>
    <property type="match status" value="1"/>
</dbReference>